<dbReference type="AlphaFoldDB" id="A0A1R3RPP3"/>
<keyword evidence="3" id="KW-1185">Reference proteome</keyword>
<dbReference type="STRING" id="602072.A0A1R3RPP3"/>
<feature type="domain" description="Dienelactone hydrolase" evidence="1">
    <location>
        <begin position="60"/>
        <end position="255"/>
    </location>
</feature>
<protein>
    <recommendedName>
        <fullName evidence="1">Dienelactone hydrolase domain-containing protein</fullName>
    </recommendedName>
</protein>
<dbReference type="InterPro" id="IPR029058">
    <property type="entry name" value="AB_hydrolase_fold"/>
</dbReference>
<evidence type="ECO:0000313" key="2">
    <source>
        <dbReference type="EMBL" id="OOF96456.1"/>
    </source>
</evidence>
<dbReference type="Gene3D" id="3.40.50.1820">
    <property type="entry name" value="alpha/beta hydrolase"/>
    <property type="match status" value="1"/>
</dbReference>
<dbReference type="PANTHER" id="PTHR47668:SF1">
    <property type="entry name" value="DIENELACTONE HYDROLASE DOMAIN-CONTAINING PROTEIN-RELATED"/>
    <property type="match status" value="1"/>
</dbReference>
<evidence type="ECO:0000259" key="1">
    <source>
        <dbReference type="Pfam" id="PF01738"/>
    </source>
</evidence>
<reference evidence="3" key="1">
    <citation type="journal article" date="2017" name="Genome Biol.">
        <title>Comparative genomics reveals high biological diversity and specific adaptations in the industrially and medically important fungal genus Aspergillus.</title>
        <authorList>
            <person name="de Vries R.P."/>
            <person name="Riley R."/>
            <person name="Wiebenga A."/>
            <person name="Aguilar-Osorio G."/>
            <person name="Amillis S."/>
            <person name="Uchima C.A."/>
            <person name="Anderluh G."/>
            <person name="Asadollahi M."/>
            <person name="Askin M."/>
            <person name="Barry K."/>
            <person name="Battaglia E."/>
            <person name="Bayram O."/>
            <person name="Benocci T."/>
            <person name="Braus-Stromeyer S.A."/>
            <person name="Caldana C."/>
            <person name="Canovas D."/>
            <person name="Cerqueira G.C."/>
            <person name="Chen F."/>
            <person name="Chen W."/>
            <person name="Choi C."/>
            <person name="Clum A."/>
            <person name="Dos Santos R.A."/>
            <person name="Damasio A.R."/>
            <person name="Diallinas G."/>
            <person name="Emri T."/>
            <person name="Fekete E."/>
            <person name="Flipphi M."/>
            <person name="Freyberg S."/>
            <person name="Gallo A."/>
            <person name="Gournas C."/>
            <person name="Habgood R."/>
            <person name="Hainaut M."/>
            <person name="Harispe M.L."/>
            <person name="Henrissat B."/>
            <person name="Hilden K.S."/>
            <person name="Hope R."/>
            <person name="Hossain A."/>
            <person name="Karabika E."/>
            <person name="Karaffa L."/>
            <person name="Karanyi Z."/>
            <person name="Krasevec N."/>
            <person name="Kuo A."/>
            <person name="Kusch H."/>
            <person name="LaButti K."/>
            <person name="Lagendijk E.L."/>
            <person name="Lapidus A."/>
            <person name="Levasseur A."/>
            <person name="Lindquist E."/>
            <person name="Lipzen A."/>
            <person name="Logrieco A.F."/>
            <person name="MacCabe A."/>
            <person name="Maekelae M.R."/>
            <person name="Malavazi I."/>
            <person name="Melin P."/>
            <person name="Meyer V."/>
            <person name="Mielnichuk N."/>
            <person name="Miskei M."/>
            <person name="Molnar A.P."/>
            <person name="Mule G."/>
            <person name="Ngan C.Y."/>
            <person name="Orejas M."/>
            <person name="Orosz E."/>
            <person name="Ouedraogo J.P."/>
            <person name="Overkamp K.M."/>
            <person name="Park H.-S."/>
            <person name="Perrone G."/>
            <person name="Piumi F."/>
            <person name="Punt P.J."/>
            <person name="Ram A.F."/>
            <person name="Ramon A."/>
            <person name="Rauscher S."/>
            <person name="Record E."/>
            <person name="Riano-Pachon D.M."/>
            <person name="Robert V."/>
            <person name="Roehrig J."/>
            <person name="Ruller R."/>
            <person name="Salamov A."/>
            <person name="Salih N.S."/>
            <person name="Samson R.A."/>
            <person name="Sandor E."/>
            <person name="Sanguinetti M."/>
            <person name="Schuetze T."/>
            <person name="Sepcic K."/>
            <person name="Shelest E."/>
            <person name="Sherlock G."/>
            <person name="Sophianopoulou V."/>
            <person name="Squina F.M."/>
            <person name="Sun H."/>
            <person name="Susca A."/>
            <person name="Todd R.B."/>
            <person name="Tsang A."/>
            <person name="Unkles S.E."/>
            <person name="van de Wiele N."/>
            <person name="van Rossen-Uffink D."/>
            <person name="Oliveira J.V."/>
            <person name="Vesth T.C."/>
            <person name="Visser J."/>
            <person name="Yu J.-H."/>
            <person name="Zhou M."/>
            <person name="Andersen M.R."/>
            <person name="Archer D.B."/>
            <person name="Baker S.E."/>
            <person name="Benoit I."/>
            <person name="Brakhage A.A."/>
            <person name="Braus G.H."/>
            <person name="Fischer R."/>
            <person name="Frisvad J.C."/>
            <person name="Goldman G.H."/>
            <person name="Houbraken J."/>
            <person name="Oakley B."/>
            <person name="Pocsi I."/>
            <person name="Scazzocchio C."/>
            <person name="Seiboth B."/>
            <person name="vanKuyk P.A."/>
            <person name="Wortman J."/>
            <person name="Dyer P.S."/>
            <person name="Grigoriev I.V."/>
        </authorList>
    </citation>
    <scope>NUCLEOTIDE SEQUENCE [LARGE SCALE GENOMIC DNA]</scope>
    <source>
        <strain evidence="3">ITEM 5010</strain>
    </source>
</reference>
<organism evidence="2 3">
    <name type="scientific">Aspergillus carbonarius (strain ITEM 5010)</name>
    <dbReference type="NCBI Taxonomy" id="602072"/>
    <lineage>
        <taxon>Eukaryota</taxon>
        <taxon>Fungi</taxon>
        <taxon>Dikarya</taxon>
        <taxon>Ascomycota</taxon>
        <taxon>Pezizomycotina</taxon>
        <taxon>Eurotiomycetes</taxon>
        <taxon>Eurotiomycetidae</taxon>
        <taxon>Eurotiales</taxon>
        <taxon>Aspergillaceae</taxon>
        <taxon>Aspergillus</taxon>
        <taxon>Aspergillus subgen. Circumdati</taxon>
    </lineage>
</organism>
<dbReference type="OrthoDB" id="2147163at2759"/>
<dbReference type="Proteomes" id="UP000188318">
    <property type="component" value="Unassembled WGS sequence"/>
</dbReference>
<dbReference type="EMBL" id="KV907498">
    <property type="protein sequence ID" value="OOF96456.1"/>
    <property type="molecule type" value="Genomic_DNA"/>
</dbReference>
<accession>A0A1R3RPP3</accession>
<dbReference type="Pfam" id="PF01738">
    <property type="entry name" value="DLH"/>
    <property type="match status" value="1"/>
</dbReference>
<dbReference type="VEuPathDB" id="FungiDB:ASPCADRAFT_396034"/>
<dbReference type="SUPFAM" id="SSF53474">
    <property type="entry name" value="alpha/beta-Hydrolases"/>
    <property type="match status" value="1"/>
</dbReference>
<proteinExistence type="predicted"/>
<name>A0A1R3RPP3_ASPC5</name>
<dbReference type="GO" id="GO:0016787">
    <property type="term" value="F:hydrolase activity"/>
    <property type="evidence" value="ECO:0007669"/>
    <property type="project" value="InterPro"/>
</dbReference>
<dbReference type="OMA" id="SKACCTR"/>
<sequence>MALYARRRDGTLGWRRRAAEPRSLGHHRREVYSKACCSIPPVVSQDYQPKGEFITLHGLKTYVTGPESATEAILLIYDIFGFFPHTLQGADILATSSTRKYRVFMPDFFEGRPADITWYPPTTPEQTENLTTFFSTQAVPSKTLDKIPGVVSAANNPRPFAKWAIVGHCWGGKIASLSAATPNPIFRAAVQCHPAMFDPADATQVTIPMALLASGDEPVDDMAAYQKSLQVPCHVETFSTQIHGWMAARSNLEDAEVRKEYERGYNTV</sequence>
<gene>
    <name evidence="2" type="ORF">ASPCADRAFT_396034</name>
</gene>
<evidence type="ECO:0000313" key="3">
    <source>
        <dbReference type="Proteomes" id="UP000188318"/>
    </source>
</evidence>
<dbReference type="PANTHER" id="PTHR47668">
    <property type="entry name" value="DIENELACTONE HYDROLASE FAMILY PROTEIN (AFU_ORTHOLOGUE AFUA_6G01940)"/>
    <property type="match status" value="1"/>
</dbReference>
<dbReference type="InterPro" id="IPR002925">
    <property type="entry name" value="Dienelactn_hydro"/>
</dbReference>